<keyword evidence="10" id="KW-1185">Reference proteome</keyword>
<dbReference type="EnsemblProtists" id="EKX32426">
    <property type="protein sequence ID" value="EKX32426"/>
    <property type="gene ID" value="GUITHDRAFT_166710"/>
</dbReference>
<name>L1I841_GUITC</name>
<dbReference type="STRING" id="905079.L1I841"/>
<reference evidence="10" key="2">
    <citation type="submission" date="2012-11" db="EMBL/GenBank/DDBJ databases">
        <authorList>
            <person name="Kuo A."/>
            <person name="Curtis B.A."/>
            <person name="Tanifuji G."/>
            <person name="Burki F."/>
            <person name="Gruber A."/>
            <person name="Irimia M."/>
            <person name="Maruyama S."/>
            <person name="Arias M.C."/>
            <person name="Ball S.G."/>
            <person name="Gile G.H."/>
            <person name="Hirakawa Y."/>
            <person name="Hopkins J.F."/>
            <person name="Rensing S.A."/>
            <person name="Schmutz J."/>
            <person name="Symeonidi A."/>
            <person name="Elias M."/>
            <person name="Eveleigh R.J."/>
            <person name="Herman E.K."/>
            <person name="Klute M.J."/>
            <person name="Nakayama T."/>
            <person name="Obornik M."/>
            <person name="Reyes-Prieto A."/>
            <person name="Armbrust E.V."/>
            <person name="Aves S.J."/>
            <person name="Beiko R.G."/>
            <person name="Coutinho P."/>
            <person name="Dacks J.B."/>
            <person name="Durnford D.G."/>
            <person name="Fast N.M."/>
            <person name="Green B.R."/>
            <person name="Grisdale C."/>
            <person name="Hempe F."/>
            <person name="Henrissat B."/>
            <person name="Hoppner M.P."/>
            <person name="Ishida K.-I."/>
            <person name="Kim E."/>
            <person name="Koreny L."/>
            <person name="Kroth P.G."/>
            <person name="Liu Y."/>
            <person name="Malik S.-B."/>
            <person name="Maier U.G."/>
            <person name="McRose D."/>
            <person name="Mock T."/>
            <person name="Neilson J.A."/>
            <person name="Onodera N.T."/>
            <person name="Poole A.M."/>
            <person name="Pritham E.J."/>
            <person name="Richards T.A."/>
            <person name="Rocap G."/>
            <person name="Roy S.W."/>
            <person name="Sarai C."/>
            <person name="Schaack S."/>
            <person name="Shirato S."/>
            <person name="Slamovits C.H."/>
            <person name="Spencer D.F."/>
            <person name="Suzuki S."/>
            <person name="Worden A.Z."/>
            <person name="Zauner S."/>
            <person name="Barry K."/>
            <person name="Bell C."/>
            <person name="Bharti A.K."/>
            <person name="Crow J.A."/>
            <person name="Grimwood J."/>
            <person name="Kramer R."/>
            <person name="Lindquist E."/>
            <person name="Lucas S."/>
            <person name="Salamov A."/>
            <person name="McFadden G.I."/>
            <person name="Lane C.E."/>
            <person name="Keeling P.J."/>
            <person name="Gray M.W."/>
            <person name="Grigoriev I.V."/>
            <person name="Archibald J.M."/>
        </authorList>
    </citation>
    <scope>NUCLEOTIDE SEQUENCE</scope>
    <source>
        <strain evidence="10">CCMP2712</strain>
    </source>
</reference>
<dbReference type="SUPFAM" id="SSF144091">
    <property type="entry name" value="Rhomboid-like"/>
    <property type="match status" value="1"/>
</dbReference>
<dbReference type="OrthoDB" id="418595at2759"/>
<dbReference type="PANTHER" id="PTHR43731">
    <property type="entry name" value="RHOMBOID PROTEASE"/>
    <property type="match status" value="1"/>
</dbReference>
<dbReference type="InterPro" id="IPR035952">
    <property type="entry name" value="Rhomboid-like_sf"/>
</dbReference>
<evidence type="ECO:0000256" key="4">
    <source>
        <dbReference type="ARBA" id="ARBA00023136"/>
    </source>
</evidence>
<evidence type="ECO:0000313" key="8">
    <source>
        <dbReference type="EMBL" id="EKX32426.1"/>
    </source>
</evidence>
<evidence type="ECO:0000256" key="2">
    <source>
        <dbReference type="ARBA" id="ARBA00022692"/>
    </source>
</evidence>
<dbReference type="AlphaFoldDB" id="L1I841"/>
<dbReference type="KEGG" id="gtt:GUITHDRAFT_166710"/>
<dbReference type="HOGENOM" id="CLU_786303_0_0_1"/>
<feature type="transmembrane region" description="Helical" evidence="5">
    <location>
        <begin position="222"/>
        <end position="241"/>
    </location>
</feature>
<feature type="transmembrane region" description="Helical" evidence="5">
    <location>
        <begin position="147"/>
        <end position="166"/>
    </location>
</feature>
<comment type="subcellular location">
    <subcellularLocation>
        <location evidence="1">Membrane</location>
        <topology evidence="1">Multi-pass membrane protein</topology>
    </subcellularLocation>
</comment>
<feature type="transmembrane region" description="Helical" evidence="5">
    <location>
        <begin position="278"/>
        <end position="298"/>
    </location>
</feature>
<dbReference type="InterPro" id="IPR050925">
    <property type="entry name" value="Rhomboid_protease_S54"/>
</dbReference>
<proteinExistence type="predicted"/>
<dbReference type="eggNOG" id="KOG2289">
    <property type="taxonomic scope" value="Eukaryota"/>
</dbReference>
<dbReference type="Gene3D" id="1.20.1540.10">
    <property type="entry name" value="Rhomboid-like"/>
    <property type="match status" value="1"/>
</dbReference>
<evidence type="ECO:0000259" key="7">
    <source>
        <dbReference type="Pfam" id="PF01694"/>
    </source>
</evidence>
<dbReference type="InterPro" id="IPR022764">
    <property type="entry name" value="Peptidase_S54_rhomboid_dom"/>
</dbReference>
<keyword evidence="4 5" id="KW-0472">Membrane</keyword>
<dbReference type="PANTHER" id="PTHR43731:SF26">
    <property type="entry name" value="RHOMBOID-LIKE PROTEIN 10, CHLOROPLASTIC"/>
    <property type="match status" value="1"/>
</dbReference>
<evidence type="ECO:0000313" key="9">
    <source>
        <dbReference type="EnsemblProtists" id="EKX32426"/>
    </source>
</evidence>
<protein>
    <recommendedName>
        <fullName evidence="7">Peptidase S54 rhomboid domain-containing protein</fullName>
    </recommendedName>
</protein>
<dbReference type="RefSeq" id="XP_005819406.1">
    <property type="nucleotide sequence ID" value="XM_005819349.1"/>
</dbReference>
<evidence type="ECO:0000256" key="5">
    <source>
        <dbReference type="SAM" id="Phobius"/>
    </source>
</evidence>
<dbReference type="GO" id="GO:0004252">
    <property type="term" value="F:serine-type endopeptidase activity"/>
    <property type="evidence" value="ECO:0007669"/>
    <property type="project" value="InterPro"/>
</dbReference>
<evidence type="ECO:0000313" key="10">
    <source>
        <dbReference type="Proteomes" id="UP000011087"/>
    </source>
</evidence>
<accession>L1I841</accession>
<feature type="transmembrane region" description="Helical" evidence="5">
    <location>
        <begin position="247"/>
        <end position="266"/>
    </location>
</feature>
<dbReference type="Proteomes" id="UP000011087">
    <property type="component" value="Unassembled WGS sequence"/>
</dbReference>
<feature type="signal peptide" evidence="6">
    <location>
        <begin position="1"/>
        <end position="28"/>
    </location>
</feature>
<keyword evidence="2 5" id="KW-0812">Transmembrane</keyword>
<feature type="chain" id="PRO_5008769716" description="Peptidase S54 rhomboid domain-containing protein" evidence="6">
    <location>
        <begin position="29"/>
        <end position="353"/>
    </location>
</feature>
<sequence length="353" mass="37671">MLLPPPSSSLSFSLSCFLLLSVMTSSEAFSTPLSFRGAQSMQARTWAAGPNLRPLSPLHLGRQHKISAASVEVHPVQLGDVGGSGNGRVVTGWWGRSNVGGPEEEEVRFSLSKVSRFARAGMLSVGGDACLIASGHRSRSSRAVTDFFLIVNVVVFLLQLLTQGALLEAGAKITSMIVYERQYYRLLTPIFLHGSLSHILVNCFSLNAIGPQVERYFGTERTVITYLLAGIAGNVASFYFGPKLIPSVGASGAIFGLVGALGVFLARHQDIFGDRSRYMLNGIIQTCILNLIIGLAPGSNIDNWGHIGGAIGGAVVAYLIGPNLKVKRSLTGQVLVDEPLVSLPGSRQLMYGR</sequence>
<keyword evidence="6" id="KW-0732">Signal</keyword>
<dbReference type="PaxDb" id="55529-EKX32426"/>
<gene>
    <name evidence="8" type="ORF">GUITHDRAFT_166710</name>
</gene>
<evidence type="ECO:0000256" key="6">
    <source>
        <dbReference type="SAM" id="SignalP"/>
    </source>
</evidence>
<dbReference type="EMBL" id="JH993190">
    <property type="protein sequence ID" value="EKX32426.1"/>
    <property type="molecule type" value="Genomic_DNA"/>
</dbReference>
<dbReference type="Pfam" id="PF01694">
    <property type="entry name" value="Rhomboid"/>
    <property type="match status" value="1"/>
</dbReference>
<reference evidence="8 10" key="1">
    <citation type="journal article" date="2012" name="Nature">
        <title>Algal genomes reveal evolutionary mosaicism and the fate of nucleomorphs.</title>
        <authorList>
            <consortium name="DOE Joint Genome Institute"/>
            <person name="Curtis B.A."/>
            <person name="Tanifuji G."/>
            <person name="Burki F."/>
            <person name="Gruber A."/>
            <person name="Irimia M."/>
            <person name="Maruyama S."/>
            <person name="Arias M.C."/>
            <person name="Ball S.G."/>
            <person name="Gile G.H."/>
            <person name="Hirakawa Y."/>
            <person name="Hopkins J.F."/>
            <person name="Kuo A."/>
            <person name="Rensing S.A."/>
            <person name="Schmutz J."/>
            <person name="Symeonidi A."/>
            <person name="Elias M."/>
            <person name="Eveleigh R.J."/>
            <person name="Herman E.K."/>
            <person name="Klute M.J."/>
            <person name="Nakayama T."/>
            <person name="Obornik M."/>
            <person name="Reyes-Prieto A."/>
            <person name="Armbrust E.V."/>
            <person name="Aves S.J."/>
            <person name="Beiko R.G."/>
            <person name="Coutinho P."/>
            <person name="Dacks J.B."/>
            <person name="Durnford D.G."/>
            <person name="Fast N.M."/>
            <person name="Green B.R."/>
            <person name="Grisdale C.J."/>
            <person name="Hempel F."/>
            <person name="Henrissat B."/>
            <person name="Hoppner M.P."/>
            <person name="Ishida K."/>
            <person name="Kim E."/>
            <person name="Koreny L."/>
            <person name="Kroth P.G."/>
            <person name="Liu Y."/>
            <person name="Malik S.B."/>
            <person name="Maier U.G."/>
            <person name="McRose D."/>
            <person name="Mock T."/>
            <person name="Neilson J.A."/>
            <person name="Onodera N.T."/>
            <person name="Poole A.M."/>
            <person name="Pritham E.J."/>
            <person name="Richards T.A."/>
            <person name="Rocap G."/>
            <person name="Roy S.W."/>
            <person name="Sarai C."/>
            <person name="Schaack S."/>
            <person name="Shirato S."/>
            <person name="Slamovits C.H."/>
            <person name="Spencer D.F."/>
            <person name="Suzuki S."/>
            <person name="Worden A.Z."/>
            <person name="Zauner S."/>
            <person name="Barry K."/>
            <person name="Bell C."/>
            <person name="Bharti A.K."/>
            <person name="Crow J.A."/>
            <person name="Grimwood J."/>
            <person name="Kramer R."/>
            <person name="Lindquist E."/>
            <person name="Lucas S."/>
            <person name="Salamov A."/>
            <person name="McFadden G.I."/>
            <person name="Lane C.E."/>
            <person name="Keeling P.J."/>
            <person name="Gray M.W."/>
            <person name="Grigoriev I.V."/>
            <person name="Archibald J.M."/>
        </authorList>
    </citation>
    <scope>NUCLEOTIDE SEQUENCE</scope>
    <source>
        <strain evidence="8 10">CCMP2712</strain>
    </source>
</reference>
<organism evidence="8">
    <name type="scientific">Guillardia theta (strain CCMP2712)</name>
    <name type="common">Cryptophyte</name>
    <dbReference type="NCBI Taxonomy" id="905079"/>
    <lineage>
        <taxon>Eukaryota</taxon>
        <taxon>Cryptophyceae</taxon>
        <taxon>Pyrenomonadales</taxon>
        <taxon>Geminigeraceae</taxon>
        <taxon>Guillardia</taxon>
    </lineage>
</organism>
<reference evidence="9" key="3">
    <citation type="submission" date="2016-03" db="UniProtKB">
        <authorList>
            <consortium name="EnsemblProtists"/>
        </authorList>
    </citation>
    <scope>IDENTIFICATION</scope>
</reference>
<keyword evidence="3 5" id="KW-1133">Transmembrane helix</keyword>
<feature type="domain" description="Peptidase S54 rhomboid" evidence="7">
    <location>
        <begin position="181"/>
        <end position="321"/>
    </location>
</feature>
<feature type="transmembrane region" description="Helical" evidence="5">
    <location>
        <begin position="186"/>
        <end position="210"/>
    </location>
</feature>
<evidence type="ECO:0000256" key="1">
    <source>
        <dbReference type="ARBA" id="ARBA00004141"/>
    </source>
</evidence>
<dbReference type="GO" id="GO:0016020">
    <property type="term" value="C:membrane"/>
    <property type="evidence" value="ECO:0007669"/>
    <property type="project" value="UniProtKB-SubCell"/>
</dbReference>
<evidence type="ECO:0000256" key="3">
    <source>
        <dbReference type="ARBA" id="ARBA00022989"/>
    </source>
</evidence>
<dbReference type="GeneID" id="17289157"/>
<feature type="transmembrane region" description="Helical" evidence="5">
    <location>
        <begin position="304"/>
        <end position="321"/>
    </location>
</feature>